<dbReference type="Proteomes" id="UP000594263">
    <property type="component" value="Unplaced"/>
</dbReference>
<feature type="domain" description="RING-type" evidence="11">
    <location>
        <begin position="91"/>
        <end position="134"/>
    </location>
</feature>
<sequence length="141" mass="15949">MFALLIILRAVFMWLITAVFFLFLTLLAIFFVHLFSLGRHLQLHRRRRQLHVSTPSYSSCGGRVSKEDLLGLPGFRFSKGSHQLDPGISECVICLDRIREGELCRILPGCTHVFHLECVDAWLVKATPACPICRARVICPG</sequence>
<name>A0A7N0VIE7_KALFE</name>
<reference evidence="12" key="1">
    <citation type="submission" date="2021-01" db="UniProtKB">
        <authorList>
            <consortium name="EnsemblPlants"/>
        </authorList>
    </citation>
    <scope>IDENTIFICATION</scope>
</reference>
<dbReference type="Gramene" id="Kaladp0809s0067.1.v1.1">
    <property type="protein sequence ID" value="Kaladp0809s0067.1.v1.1.CDS.1"/>
    <property type="gene ID" value="Kaladp0809s0067.v1.1"/>
</dbReference>
<evidence type="ECO:0000256" key="3">
    <source>
        <dbReference type="ARBA" id="ARBA00022723"/>
    </source>
</evidence>
<evidence type="ECO:0000256" key="10">
    <source>
        <dbReference type="SAM" id="Phobius"/>
    </source>
</evidence>
<evidence type="ECO:0000256" key="1">
    <source>
        <dbReference type="ARBA" id="ARBA00004370"/>
    </source>
</evidence>
<keyword evidence="5" id="KW-0862">Zinc</keyword>
<evidence type="ECO:0000259" key="11">
    <source>
        <dbReference type="PROSITE" id="PS50089"/>
    </source>
</evidence>
<comment type="similarity">
    <text evidence="8">Belongs to the RING-type zinc finger family. ATL subfamily.</text>
</comment>
<dbReference type="GO" id="GO:0016020">
    <property type="term" value="C:membrane"/>
    <property type="evidence" value="ECO:0007669"/>
    <property type="project" value="UniProtKB-SubCell"/>
</dbReference>
<dbReference type="PROSITE" id="PS50089">
    <property type="entry name" value="ZF_RING_2"/>
    <property type="match status" value="1"/>
</dbReference>
<evidence type="ECO:0000256" key="7">
    <source>
        <dbReference type="ARBA" id="ARBA00023136"/>
    </source>
</evidence>
<dbReference type="SMART" id="SM00184">
    <property type="entry name" value="RING"/>
    <property type="match status" value="1"/>
</dbReference>
<evidence type="ECO:0000256" key="2">
    <source>
        <dbReference type="ARBA" id="ARBA00022692"/>
    </source>
</evidence>
<keyword evidence="13" id="KW-1185">Reference proteome</keyword>
<protein>
    <recommendedName>
        <fullName evidence="11">RING-type domain-containing protein</fullName>
    </recommendedName>
</protein>
<dbReference type="InterPro" id="IPR013083">
    <property type="entry name" value="Znf_RING/FYVE/PHD"/>
</dbReference>
<dbReference type="EnsemblPlants" id="Kaladp0809s0067.1.v1.1">
    <property type="protein sequence ID" value="Kaladp0809s0067.1.v1.1.CDS.1"/>
    <property type="gene ID" value="Kaladp0809s0067.v1.1"/>
</dbReference>
<evidence type="ECO:0000256" key="8">
    <source>
        <dbReference type="ARBA" id="ARBA00024209"/>
    </source>
</evidence>
<feature type="transmembrane region" description="Helical" evidence="10">
    <location>
        <begin position="12"/>
        <end position="38"/>
    </location>
</feature>
<dbReference type="Gene3D" id="3.30.40.10">
    <property type="entry name" value="Zinc/RING finger domain, C3HC4 (zinc finger)"/>
    <property type="match status" value="1"/>
</dbReference>
<accession>A0A7N0VIE7</accession>
<evidence type="ECO:0000256" key="5">
    <source>
        <dbReference type="ARBA" id="ARBA00022833"/>
    </source>
</evidence>
<dbReference type="OMA" id="DPGISEC"/>
<evidence type="ECO:0000256" key="6">
    <source>
        <dbReference type="ARBA" id="ARBA00022989"/>
    </source>
</evidence>
<dbReference type="SUPFAM" id="SSF57850">
    <property type="entry name" value="RING/U-box"/>
    <property type="match status" value="1"/>
</dbReference>
<evidence type="ECO:0000256" key="9">
    <source>
        <dbReference type="PROSITE-ProRule" id="PRU00175"/>
    </source>
</evidence>
<evidence type="ECO:0000256" key="4">
    <source>
        <dbReference type="ARBA" id="ARBA00022771"/>
    </source>
</evidence>
<proteinExistence type="inferred from homology"/>
<dbReference type="Pfam" id="PF13639">
    <property type="entry name" value="zf-RING_2"/>
    <property type="match status" value="1"/>
</dbReference>
<evidence type="ECO:0000313" key="13">
    <source>
        <dbReference type="Proteomes" id="UP000594263"/>
    </source>
</evidence>
<dbReference type="GO" id="GO:0008270">
    <property type="term" value="F:zinc ion binding"/>
    <property type="evidence" value="ECO:0007669"/>
    <property type="project" value="UniProtKB-KW"/>
</dbReference>
<keyword evidence="6 10" id="KW-1133">Transmembrane helix</keyword>
<dbReference type="InterPro" id="IPR001841">
    <property type="entry name" value="Znf_RING"/>
</dbReference>
<evidence type="ECO:0000313" key="12">
    <source>
        <dbReference type="EnsemblPlants" id="Kaladp0809s0067.1.v1.1.CDS.1"/>
    </source>
</evidence>
<dbReference type="AlphaFoldDB" id="A0A7N0VIE7"/>
<comment type="subcellular location">
    <subcellularLocation>
        <location evidence="1">Membrane</location>
    </subcellularLocation>
</comment>
<organism evidence="12 13">
    <name type="scientific">Kalanchoe fedtschenkoi</name>
    <name type="common">Lavender scallops</name>
    <name type="synonym">South American air plant</name>
    <dbReference type="NCBI Taxonomy" id="63787"/>
    <lineage>
        <taxon>Eukaryota</taxon>
        <taxon>Viridiplantae</taxon>
        <taxon>Streptophyta</taxon>
        <taxon>Embryophyta</taxon>
        <taxon>Tracheophyta</taxon>
        <taxon>Spermatophyta</taxon>
        <taxon>Magnoliopsida</taxon>
        <taxon>eudicotyledons</taxon>
        <taxon>Gunneridae</taxon>
        <taxon>Pentapetalae</taxon>
        <taxon>Saxifragales</taxon>
        <taxon>Crassulaceae</taxon>
        <taxon>Kalanchoe</taxon>
    </lineage>
</organism>
<keyword evidence="2 10" id="KW-0812">Transmembrane</keyword>
<keyword evidence="7 10" id="KW-0472">Membrane</keyword>
<keyword evidence="4 9" id="KW-0863">Zinc-finger</keyword>
<keyword evidence="3" id="KW-0479">Metal-binding</keyword>
<dbReference type="PANTHER" id="PTHR46539">
    <property type="entry name" value="E3 UBIQUITIN-PROTEIN LIGASE ATL42"/>
    <property type="match status" value="1"/>
</dbReference>
<dbReference type="PANTHER" id="PTHR46539:SF9">
    <property type="entry name" value="RING-H2 FINGER PROTEIN ATL56"/>
    <property type="match status" value="1"/>
</dbReference>